<reference evidence="1 2" key="1">
    <citation type="submission" date="2014-06" db="EMBL/GenBank/DDBJ databases">
        <authorList>
            <person name="Ngugi D.K."/>
            <person name="Blom J."/>
            <person name="Alam I."/>
            <person name="Rashid M."/>
            <person name="Baalawi W."/>
            <person name="Zhang G."/>
            <person name="Hikmawan T."/>
            <person name="Guan Y."/>
            <person name="Antunes A."/>
            <person name="Siam R."/>
            <person name="El-Dorry H."/>
            <person name="Bajic V."/>
            <person name="Stingl U."/>
        </authorList>
    </citation>
    <scope>NUCLEOTIDE SEQUENCE [LARGE SCALE GENOMIC DNA]</scope>
    <source>
        <strain evidence="1">SCGC AAA799-P11</strain>
    </source>
</reference>
<evidence type="ECO:0000313" key="1">
    <source>
        <dbReference type="EMBL" id="KFM19558.1"/>
    </source>
</evidence>
<dbReference type="AlphaFoldDB" id="A0A087S1F4"/>
<protein>
    <submittedName>
        <fullName evidence="1">Uncharacterized protein</fullName>
    </submittedName>
</protein>
<proteinExistence type="predicted"/>
<gene>
    <name evidence="1" type="ORF">AAA799P11_00547</name>
</gene>
<dbReference type="PATRIC" id="fig|1502295.3.peg.531"/>
<name>A0A087S1F4_9ARCH</name>
<comment type="caution">
    <text evidence="1">The sequence shown here is derived from an EMBL/GenBank/DDBJ whole genome shotgun (WGS) entry which is preliminary data.</text>
</comment>
<dbReference type="EMBL" id="JOSZ01000006">
    <property type="protein sequence ID" value="KFM19558.1"/>
    <property type="molecule type" value="Genomic_DNA"/>
</dbReference>
<evidence type="ECO:0000313" key="2">
    <source>
        <dbReference type="Proteomes" id="UP000029387"/>
    </source>
</evidence>
<sequence>MTTTESMVKNLINTFEKDGLQVIQANCSGFENPTEVEGVEPDVIWWNPHKELYHVGVVADSQSISSDLIKQKILTLSKLMMGKGSSEGERLPFVIGIPPEASNVVDKTLSENNISSQGNTQKIIL</sequence>
<organism evidence="1 2">
    <name type="scientific">Marine Group I thaumarchaeote SCGC AAA799-P11</name>
    <dbReference type="NCBI Taxonomy" id="1502295"/>
    <lineage>
        <taxon>Archaea</taxon>
        <taxon>Nitrososphaerota</taxon>
        <taxon>Marine Group I</taxon>
    </lineage>
</organism>
<accession>A0A087S1F4</accession>
<keyword evidence="2" id="KW-1185">Reference proteome</keyword>
<dbReference type="Proteomes" id="UP000029387">
    <property type="component" value="Unassembled WGS sequence"/>
</dbReference>